<dbReference type="GO" id="GO:0000976">
    <property type="term" value="F:transcription cis-regulatory region binding"/>
    <property type="evidence" value="ECO:0007669"/>
    <property type="project" value="TreeGrafter"/>
</dbReference>
<dbReference type="GO" id="GO:0008270">
    <property type="term" value="F:zinc ion binding"/>
    <property type="evidence" value="ECO:0007669"/>
    <property type="project" value="InterPro"/>
</dbReference>
<evidence type="ECO:0000256" key="1">
    <source>
        <dbReference type="ARBA" id="ARBA00004123"/>
    </source>
</evidence>
<dbReference type="OrthoDB" id="3163292at2759"/>
<evidence type="ECO:0000256" key="5">
    <source>
        <dbReference type="ARBA" id="ARBA00023242"/>
    </source>
</evidence>
<keyword evidence="5" id="KW-0539">Nucleus</keyword>
<evidence type="ECO:0000313" key="8">
    <source>
        <dbReference type="Proteomes" id="UP000249363"/>
    </source>
</evidence>
<evidence type="ECO:0000313" key="7">
    <source>
        <dbReference type="EMBL" id="RAO70339.1"/>
    </source>
</evidence>
<evidence type="ECO:0000256" key="2">
    <source>
        <dbReference type="ARBA" id="ARBA00023015"/>
    </source>
</evidence>
<keyword evidence="3" id="KW-0238">DNA-binding</keyword>
<dbReference type="Proteomes" id="UP000249363">
    <property type="component" value="Unassembled WGS sequence"/>
</dbReference>
<feature type="domain" description="Xylanolytic transcriptional activator regulatory" evidence="6">
    <location>
        <begin position="44"/>
        <end position="202"/>
    </location>
</feature>
<dbReference type="GeneID" id="63795567"/>
<dbReference type="PANTHER" id="PTHR31845:SF21">
    <property type="entry name" value="REGULATORY PROTEIN LEU3"/>
    <property type="match status" value="1"/>
</dbReference>
<reference evidence="7 8" key="1">
    <citation type="journal article" date="2017" name="Biotechnol. Biofuels">
        <title>Differential beta-glucosidase expression as a function of carbon source availability in Talaromyces amestolkiae: a genomic and proteomic approach.</title>
        <authorList>
            <person name="de Eugenio L.I."/>
            <person name="Mendez-Liter J.A."/>
            <person name="Nieto-Dominguez M."/>
            <person name="Alonso L."/>
            <person name="Gil-Munoz J."/>
            <person name="Barriuso J."/>
            <person name="Prieto A."/>
            <person name="Martinez M.J."/>
        </authorList>
    </citation>
    <scope>NUCLEOTIDE SEQUENCE [LARGE SCALE GENOMIC DNA]</scope>
    <source>
        <strain evidence="7 8">CIB</strain>
    </source>
</reference>
<proteinExistence type="predicted"/>
<name>A0A364L3F1_TALAM</name>
<comment type="caution">
    <text evidence="7">The sequence shown here is derived from an EMBL/GenBank/DDBJ whole genome shotgun (WGS) entry which is preliminary data.</text>
</comment>
<dbReference type="RefSeq" id="XP_040734855.1">
    <property type="nucleotide sequence ID" value="XM_040878928.1"/>
</dbReference>
<comment type="subcellular location">
    <subcellularLocation>
        <location evidence="1">Nucleus</location>
    </subcellularLocation>
</comment>
<dbReference type="EMBL" id="MIKG01000012">
    <property type="protein sequence ID" value="RAO70339.1"/>
    <property type="molecule type" value="Genomic_DNA"/>
</dbReference>
<accession>A0A364L3F1</accession>
<dbReference type="CDD" id="cd12148">
    <property type="entry name" value="fungal_TF_MHR"/>
    <property type="match status" value="1"/>
</dbReference>
<keyword evidence="4" id="KW-0804">Transcription</keyword>
<dbReference type="GO" id="GO:0005634">
    <property type="term" value="C:nucleus"/>
    <property type="evidence" value="ECO:0007669"/>
    <property type="project" value="UniProtKB-SubCell"/>
</dbReference>
<gene>
    <name evidence="7" type="ORF">BHQ10_006351</name>
</gene>
<dbReference type="STRING" id="1196081.A0A364L3F1"/>
<keyword evidence="8" id="KW-1185">Reference proteome</keyword>
<dbReference type="GO" id="GO:0000981">
    <property type="term" value="F:DNA-binding transcription factor activity, RNA polymerase II-specific"/>
    <property type="evidence" value="ECO:0007669"/>
    <property type="project" value="TreeGrafter"/>
</dbReference>
<evidence type="ECO:0000256" key="3">
    <source>
        <dbReference type="ARBA" id="ARBA00023125"/>
    </source>
</evidence>
<dbReference type="GO" id="GO:0006351">
    <property type="term" value="P:DNA-templated transcription"/>
    <property type="evidence" value="ECO:0007669"/>
    <property type="project" value="InterPro"/>
</dbReference>
<dbReference type="PANTHER" id="PTHR31845">
    <property type="entry name" value="FINGER DOMAIN PROTEIN, PUTATIVE-RELATED"/>
    <property type="match status" value="1"/>
</dbReference>
<keyword evidence="2" id="KW-0805">Transcription regulation</keyword>
<evidence type="ECO:0000256" key="4">
    <source>
        <dbReference type="ARBA" id="ARBA00023163"/>
    </source>
</evidence>
<dbReference type="Pfam" id="PF04082">
    <property type="entry name" value="Fungal_trans"/>
    <property type="match status" value="1"/>
</dbReference>
<dbReference type="InterPro" id="IPR051089">
    <property type="entry name" value="prtT"/>
</dbReference>
<evidence type="ECO:0000259" key="6">
    <source>
        <dbReference type="Pfam" id="PF04082"/>
    </source>
</evidence>
<sequence length="503" mass="56518">MPLSESTNGISFMKINTAIDDVVVPTLRSIGSVQLSEPLIKELLSEYYRFYHSVCPILPPVSSFIAHSDESPLLFWTVMLTAMRDKPGLRHLFSPLIEEVSNMAYDCIRPKNANFHSVQALLLLTYWNIPFEKIPMDPSFSFSNMATQICVRMGLHRPAFSAEFDRISAVHDPVNVPSRIVWIFCFVSNVSCHGQLGIPPTVRLDRGLLDALAAKPPWLPDTLYCQLHIAHHILKIITTLGNHDSSPTGLLPKPDYVVPMFEAELRVMETHLTPYWTQVDYIFFCTCKMVLYIIAISAVGNEDNVLDSTGSDKRNQWIVQGCMCAIAMIQATSTIQEPLTKLPTRIYKTLAASVSFLILLRCSKYYNLVEDSATSSAMRQGWELCRGFEIVQSDFITRTNYLMERLSIYSETMSPVDKTEELFASKARMGFNVARSTAVLVHRVVLKKNQENETTADNGNNNGSCIGQAADFNMDMADLDFFLDFDWDESLLSLPGPTSSTLS</sequence>
<dbReference type="AlphaFoldDB" id="A0A364L3F1"/>
<dbReference type="InterPro" id="IPR007219">
    <property type="entry name" value="XnlR_reg_dom"/>
</dbReference>
<protein>
    <recommendedName>
        <fullName evidence="6">Xylanolytic transcriptional activator regulatory domain-containing protein</fullName>
    </recommendedName>
</protein>
<organism evidence="7 8">
    <name type="scientific">Talaromyces amestolkiae</name>
    <dbReference type="NCBI Taxonomy" id="1196081"/>
    <lineage>
        <taxon>Eukaryota</taxon>
        <taxon>Fungi</taxon>
        <taxon>Dikarya</taxon>
        <taxon>Ascomycota</taxon>
        <taxon>Pezizomycotina</taxon>
        <taxon>Eurotiomycetes</taxon>
        <taxon>Eurotiomycetidae</taxon>
        <taxon>Eurotiales</taxon>
        <taxon>Trichocomaceae</taxon>
        <taxon>Talaromyces</taxon>
        <taxon>Talaromyces sect. Talaromyces</taxon>
    </lineage>
</organism>